<dbReference type="InterPro" id="IPR009057">
    <property type="entry name" value="Homeodomain-like_sf"/>
</dbReference>
<dbReference type="PRINTS" id="PR00455">
    <property type="entry name" value="HTHTETR"/>
</dbReference>
<evidence type="ECO:0000313" key="5">
    <source>
        <dbReference type="Proteomes" id="UP000236569"/>
    </source>
</evidence>
<dbReference type="AlphaFoldDB" id="A0A2I9D0K5"/>
<reference evidence="5" key="1">
    <citation type="submission" date="2018-01" db="EMBL/GenBank/DDBJ databases">
        <title>Draft Genome Sequence of the Radioresistant Bacterium Deinococcus aerius TR0125, Isolated from the Higher Atmosphere above Japan.</title>
        <authorList>
            <person name="Satoh K."/>
            <person name="Arai H."/>
            <person name="Sanzen T."/>
            <person name="Kawaguchi Y."/>
            <person name="Hayashi H."/>
            <person name="Yokobori S."/>
            <person name="Yamagishi A."/>
            <person name="Oono Y."/>
            <person name="Narumi I."/>
        </authorList>
    </citation>
    <scope>NUCLEOTIDE SEQUENCE [LARGE SCALE GENOMIC DNA]</scope>
    <source>
        <strain evidence="5">TR0125</strain>
    </source>
</reference>
<dbReference type="Pfam" id="PF00440">
    <property type="entry name" value="TetR_N"/>
    <property type="match status" value="1"/>
</dbReference>
<name>A0A2I9D0K5_9DEIO</name>
<evidence type="ECO:0000313" key="4">
    <source>
        <dbReference type="EMBL" id="GBF08074.1"/>
    </source>
</evidence>
<dbReference type="PROSITE" id="PS50977">
    <property type="entry name" value="HTH_TETR_2"/>
    <property type="match status" value="1"/>
</dbReference>
<dbReference type="Proteomes" id="UP000236569">
    <property type="component" value="Unassembled WGS sequence"/>
</dbReference>
<keyword evidence="1 2" id="KW-0238">DNA-binding</keyword>
<protein>
    <submittedName>
        <fullName evidence="4">Transcriptional regulator, TetR family protein</fullName>
    </submittedName>
</protein>
<evidence type="ECO:0000259" key="3">
    <source>
        <dbReference type="PROSITE" id="PS50977"/>
    </source>
</evidence>
<comment type="caution">
    <text evidence="4">The sequence shown here is derived from an EMBL/GenBank/DDBJ whole genome shotgun (WGS) entry which is preliminary data.</text>
</comment>
<feature type="DNA-binding region" description="H-T-H motif" evidence="2">
    <location>
        <begin position="37"/>
        <end position="56"/>
    </location>
</feature>
<feature type="domain" description="HTH tetR-type" evidence="3">
    <location>
        <begin position="14"/>
        <end position="74"/>
    </location>
</feature>
<dbReference type="SUPFAM" id="SSF46689">
    <property type="entry name" value="Homeodomain-like"/>
    <property type="match status" value="1"/>
</dbReference>
<dbReference type="InterPro" id="IPR050109">
    <property type="entry name" value="HTH-type_TetR-like_transc_reg"/>
</dbReference>
<organism evidence="4 5">
    <name type="scientific">Deinococcus aerius</name>
    <dbReference type="NCBI Taxonomy" id="200253"/>
    <lineage>
        <taxon>Bacteria</taxon>
        <taxon>Thermotogati</taxon>
        <taxon>Deinococcota</taxon>
        <taxon>Deinococci</taxon>
        <taxon>Deinococcales</taxon>
        <taxon>Deinococcaceae</taxon>
        <taxon>Deinococcus</taxon>
    </lineage>
</organism>
<proteinExistence type="predicted"/>
<evidence type="ECO:0000256" key="1">
    <source>
        <dbReference type="ARBA" id="ARBA00023125"/>
    </source>
</evidence>
<dbReference type="GO" id="GO:0000976">
    <property type="term" value="F:transcription cis-regulatory region binding"/>
    <property type="evidence" value="ECO:0007669"/>
    <property type="project" value="TreeGrafter"/>
</dbReference>
<sequence length="221" mass="23721">MVIHTRARTPESKLERRGRILDEALALWRERRYPDVTLADIAGRVGLTKPALFAYFATKEELFLSLYERLLGEWFDALDRHLRLGGTHTPPSLALLLATLTTERPALARLIPLLAGLLEHNVTAARAAEHKTWVASRLAVTAPLLEAALPGLPGGSGPALLTYTQALVAGLQPLGEPSPAVREALATTGLGALHVDFEAALGESLTALVRGMVHPAGEDGR</sequence>
<dbReference type="GO" id="GO:0003700">
    <property type="term" value="F:DNA-binding transcription factor activity"/>
    <property type="evidence" value="ECO:0007669"/>
    <property type="project" value="TreeGrafter"/>
</dbReference>
<dbReference type="PANTHER" id="PTHR30055:SF178">
    <property type="entry name" value="POSSIBLE TRANSCRIPTIONAL REGULATORY PROTEIN"/>
    <property type="match status" value="1"/>
</dbReference>
<gene>
    <name evidence="4" type="ORF">DAERI_220017</name>
</gene>
<dbReference type="RefSeq" id="WP_103131354.1">
    <property type="nucleotide sequence ID" value="NZ_BFAG01000022.1"/>
</dbReference>
<dbReference type="Pfam" id="PF17929">
    <property type="entry name" value="TetR_C_34"/>
    <property type="match status" value="1"/>
</dbReference>
<evidence type="ECO:0000256" key="2">
    <source>
        <dbReference type="PROSITE-ProRule" id="PRU00335"/>
    </source>
</evidence>
<dbReference type="InterPro" id="IPR041483">
    <property type="entry name" value="TetR_C_34"/>
</dbReference>
<dbReference type="OrthoDB" id="9812993at2"/>
<dbReference type="PANTHER" id="PTHR30055">
    <property type="entry name" value="HTH-TYPE TRANSCRIPTIONAL REGULATOR RUTR"/>
    <property type="match status" value="1"/>
</dbReference>
<keyword evidence="5" id="KW-1185">Reference proteome</keyword>
<accession>A0A2I9D0K5</accession>
<dbReference type="EMBL" id="BFAG01000022">
    <property type="protein sequence ID" value="GBF08074.1"/>
    <property type="molecule type" value="Genomic_DNA"/>
</dbReference>
<dbReference type="InterPro" id="IPR001647">
    <property type="entry name" value="HTH_TetR"/>
</dbReference>
<dbReference type="Gene3D" id="1.10.357.10">
    <property type="entry name" value="Tetracycline Repressor, domain 2"/>
    <property type="match status" value="1"/>
</dbReference>